<gene>
    <name evidence="1" type="ORF">FPZ12_044890</name>
</gene>
<accession>A0A5N0UMF6</accession>
<evidence type="ECO:0000313" key="1">
    <source>
        <dbReference type="EMBL" id="KAA9148520.1"/>
    </source>
</evidence>
<evidence type="ECO:0000313" key="2">
    <source>
        <dbReference type="Proteomes" id="UP000319769"/>
    </source>
</evidence>
<organism evidence="1 2">
    <name type="scientific">Amycolatopsis acidicola</name>
    <dbReference type="NCBI Taxonomy" id="2596893"/>
    <lineage>
        <taxon>Bacteria</taxon>
        <taxon>Bacillati</taxon>
        <taxon>Actinomycetota</taxon>
        <taxon>Actinomycetes</taxon>
        <taxon>Pseudonocardiales</taxon>
        <taxon>Pseudonocardiaceae</taxon>
        <taxon>Amycolatopsis</taxon>
    </lineage>
</organism>
<proteinExistence type="predicted"/>
<keyword evidence="2" id="KW-1185">Reference proteome</keyword>
<dbReference type="EMBL" id="VMNW02000171">
    <property type="protein sequence ID" value="KAA9148520.1"/>
    <property type="molecule type" value="Genomic_DNA"/>
</dbReference>
<dbReference type="Proteomes" id="UP000319769">
    <property type="component" value="Unassembled WGS sequence"/>
</dbReference>
<dbReference type="OrthoDB" id="5504890at2"/>
<name>A0A5N0UMF6_9PSEU</name>
<reference evidence="1" key="1">
    <citation type="submission" date="2019-09" db="EMBL/GenBank/DDBJ databases">
        <authorList>
            <person name="Teo W.F.A."/>
            <person name="Duangmal K."/>
        </authorList>
    </citation>
    <scope>NUCLEOTIDE SEQUENCE [LARGE SCALE GENOMIC DNA]</scope>
    <source>
        <strain evidence="1">K81G1</strain>
    </source>
</reference>
<comment type="caution">
    <text evidence="1">The sequence shown here is derived from an EMBL/GenBank/DDBJ whole genome shotgun (WGS) entry which is preliminary data.</text>
</comment>
<protein>
    <submittedName>
        <fullName evidence="1">Uncharacterized protein</fullName>
    </submittedName>
</protein>
<sequence length="182" mass="19830">MSQGKKIGNPAFAGILTAMTRTLLGIYLNDHLTGAMAGVELARRLARTEGEWAGGGKLERLAEEIARDRDALVDMMAALGEPVRRLELGMGRLLEKLGRFKPNGKVVSRSPLSRVVELEGMRIGVEGKIAGWRTLRARAAVDSRLDIERLDELIASGRSQVTRLERLRVRAAAELFGAAENG</sequence>
<dbReference type="AlphaFoldDB" id="A0A5N0UMF6"/>